<dbReference type="CDD" id="cd00130">
    <property type="entry name" value="PAS"/>
    <property type="match status" value="1"/>
</dbReference>
<dbReference type="Pfam" id="PF00563">
    <property type="entry name" value="EAL"/>
    <property type="match status" value="1"/>
</dbReference>
<feature type="domain" description="EAL" evidence="2">
    <location>
        <begin position="428"/>
        <end position="681"/>
    </location>
</feature>
<dbReference type="SUPFAM" id="SSF55073">
    <property type="entry name" value="Nucleotide cyclase"/>
    <property type="match status" value="1"/>
</dbReference>
<accession>A0A3S2WV49</accession>
<dbReference type="SMART" id="SM00091">
    <property type="entry name" value="PAS"/>
    <property type="match status" value="2"/>
</dbReference>
<dbReference type="InterPro" id="IPR001633">
    <property type="entry name" value="EAL_dom"/>
</dbReference>
<dbReference type="PROSITE" id="PS50112">
    <property type="entry name" value="PAS"/>
    <property type="match status" value="1"/>
</dbReference>
<dbReference type="CDD" id="cd01948">
    <property type="entry name" value="EAL"/>
    <property type="match status" value="1"/>
</dbReference>
<dbReference type="InterPro" id="IPR035965">
    <property type="entry name" value="PAS-like_dom_sf"/>
</dbReference>
<dbReference type="OrthoDB" id="9813903at2"/>
<dbReference type="Gene3D" id="3.20.20.450">
    <property type="entry name" value="EAL domain"/>
    <property type="match status" value="1"/>
</dbReference>
<dbReference type="PANTHER" id="PTHR44757">
    <property type="entry name" value="DIGUANYLATE CYCLASE DGCP"/>
    <property type="match status" value="1"/>
</dbReference>
<dbReference type="InterPro" id="IPR035919">
    <property type="entry name" value="EAL_sf"/>
</dbReference>
<dbReference type="SUPFAM" id="SSF55785">
    <property type="entry name" value="PYP-like sensor domain (PAS domain)"/>
    <property type="match status" value="2"/>
</dbReference>
<dbReference type="InterPro" id="IPR013767">
    <property type="entry name" value="PAS_fold"/>
</dbReference>
<organism evidence="4 5">
    <name type="scientific">Rubrivivax albus</name>
    <dbReference type="NCBI Taxonomy" id="2499835"/>
    <lineage>
        <taxon>Bacteria</taxon>
        <taxon>Pseudomonadati</taxon>
        <taxon>Pseudomonadota</taxon>
        <taxon>Betaproteobacteria</taxon>
        <taxon>Burkholderiales</taxon>
        <taxon>Sphaerotilaceae</taxon>
        <taxon>Rubrivivax</taxon>
    </lineage>
</organism>
<gene>
    <name evidence="4" type="ORF">ENE75_11470</name>
</gene>
<protein>
    <submittedName>
        <fullName evidence="4">Bifunctional diguanylate cyclase/phosphodiesterase</fullName>
    </submittedName>
</protein>
<dbReference type="SMART" id="SM00052">
    <property type="entry name" value="EAL"/>
    <property type="match status" value="1"/>
</dbReference>
<feature type="domain" description="PAS" evidence="1">
    <location>
        <begin position="4"/>
        <end position="61"/>
    </location>
</feature>
<dbReference type="AlphaFoldDB" id="A0A3S2WV49"/>
<dbReference type="SMART" id="SM00267">
    <property type="entry name" value="GGDEF"/>
    <property type="match status" value="1"/>
</dbReference>
<sequence>MPSDASTWQQLLQALPDAAWVVALPSLRLLGANAAAGRLFGLDQSQLLGIRADHLLATPEDMVWWDLARTDLAAAGPLDSEALLQAADGRSLVLHRTVHPLSREATGPCIVIARDLTGEREALAAQEDLAAELQATLEATADGILVTDLSGGIRTFNRRFAQIWGMPEALLEARRDEAVQAWMRRVVEGPEAYERRLQALQDSTLLACTDRLTLLSGQVLERVVRPLWSRGRPLGRVWSFRDLSERVAADERLDVLARTDALTGLANRRQLAEQVAATALAMRHDGDAFALLVFDLDRFRHVNDSLGHEIGDRALCEVAVRLQRVMRAGDVVARIGGDQFATLLRHADAPAAEAAANRVLAAMAEPWQFEGMAFTLTCSVGIALAPGHGRNADELLRHAESAMRGAKASGSNGLRFHQQHAEGDLRSHMRLDHAMRQALASQRFRLHYQPQVDLATGEVVGAEALIRWRDPALGEVPPGRFIPVAEDTGFIIAIGDWVLEQAARQTAAWVAEGRALTVAVNVSALQFHQADFVERVASVLDQHALPPQLLELELTESILVRDADEALERLRALANLGVRLSIDDFGTGYSSLGRLKTCPIHRLKIDRSFIRGLPDDARDAALVRAIVQMGQALGLNVVAEGVETEPQRRFLHEAGCHDFQGFLFAPGMDAVSFSRRFPAAKADAPTVP</sequence>
<dbReference type="InterPro" id="IPR000014">
    <property type="entry name" value="PAS"/>
</dbReference>
<dbReference type="Proteomes" id="UP000288178">
    <property type="component" value="Unassembled WGS sequence"/>
</dbReference>
<feature type="domain" description="GGDEF" evidence="3">
    <location>
        <begin position="287"/>
        <end position="419"/>
    </location>
</feature>
<dbReference type="NCBIfam" id="TIGR00254">
    <property type="entry name" value="GGDEF"/>
    <property type="match status" value="1"/>
</dbReference>
<dbReference type="SUPFAM" id="SSF141868">
    <property type="entry name" value="EAL domain-like"/>
    <property type="match status" value="1"/>
</dbReference>
<dbReference type="PROSITE" id="PS50887">
    <property type="entry name" value="GGDEF"/>
    <property type="match status" value="1"/>
</dbReference>
<dbReference type="GO" id="GO:0006355">
    <property type="term" value="P:regulation of DNA-templated transcription"/>
    <property type="evidence" value="ECO:0007669"/>
    <property type="project" value="InterPro"/>
</dbReference>
<dbReference type="InterPro" id="IPR052155">
    <property type="entry name" value="Biofilm_reg_signaling"/>
</dbReference>
<dbReference type="CDD" id="cd01949">
    <property type="entry name" value="GGDEF"/>
    <property type="match status" value="1"/>
</dbReference>
<dbReference type="InterPro" id="IPR043128">
    <property type="entry name" value="Rev_trsase/Diguanyl_cyclase"/>
</dbReference>
<reference evidence="4 5" key="1">
    <citation type="submission" date="2019-01" db="EMBL/GenBank/DDBJ databases">
        <authorList>
            <person name="Chen W.-M."/>
        </authorList>
    </citation>
    <scope>NUCLEOTIDE SEQUENCE [LARGE SCALE GENOMIC DNA]</scope>
    <source>
        <strain evidence="4 5">ICH-3</strain>
    </source>
</reference>
<proteinExistence type="predicted"/>
<dbReference type="EMBL" id="SACT01000003">
    <property type="protein sequence ID" value="RVT51754.1"/>
    <property type="molecule type" value="Genomic_DNA"/>
</dbReference>
<evidence type="ECO:0000259" key="3">
    <source>
        <dbReference type="PROSITE" id="PS50887"/>
    </source>
</evidence>
<dbReference type="Pfam" id="PF00990">
    <property type="entry name" value="GGDEF"/>
    <property type="match status" value="1"/>
</dbReference>
<dbReference type="FunFam" id="3.20.20.450:FF:000001">
    <property type="entry name" value="Cyclic di-GMP phosphodiesterase yahA"/>
    <property type="match status" value="1"/>
</dbReference>
<dbReference type="Pfam" id="PF00989">
    <property type="entry name" value="PAS"/>
    <property type="match status" value="1"/>
</dbReference>
<comment type="caution">
    <text evidence="4">The sequence shown here is derived from an EMBL/GenBank/DDBJ whole genome shotgun (WGS) entry which is preliminary data.</text>
</comment>
<dbReference type="InterPro" id="IPR000160">
    <property type="entry name" value="GGDEF_dom"/>
</dbReference>
<keyword evidence="5" id="KW-1185">Reference proteome</keyword>
<dbReference type="PANTHER" id="PTHR44757:SF2">
    <property type="entry name" value="BIOFILM ARCHITECTURE MAINTENANCE PROTEIN MBAA"/>
    <property type="match status" value="1"/>
</dbReference>
<evidence type="ECO:0000313" key="5">
    <source>
        <dbReference type="Proteomes" id="UP000288178"/>
    </source>
</evidence>
<dbReference type="Pfam" id="PF13188">
    <property type="entry name" value="PAS_8"/>
    <property type="match status" value="1"/>
</dbReference>
<name>A0A3S2WV49_9BURK</name>
<dbReference type="PROSITE" id="PS50883">
    <property type="entry name" value="EAL"/>
    <property type="match status" value="1"/>
</dbReference>
<evidence type="ECO:0000313" key="4">
    <source>
        <dbReference type="EMBL" id="RVT51754.1"/>
    </source>
</evidence>
<evidence type="ECO:0000259" key="2">
    <source>
        <dbReference type="PROSITE" id="PS50883"/>
    </source>
</evidence>
<dbReference type="Gene3D" id="3.30.450.20">
    <property type="entry name" value="PAS domain"/>
    <property type="match status" value="2"/>
</dbReference>
<evidence type="ECO:0000259" key="1">
    <source>
        <dbReference type="PROSITE" id="PS50112"/>
    </source>
</evidence>
<dbReference type="Gene3D" id="3.30.70.270">
    <property type="match status" value="1"/>
</dbReference>
<dbReference type="InterPro" id="IPR029787">
    <property type="entry name" value="Nucleotide_cyclase"/>
</dbReference>